<keyword evidence="2" id="KW-1185">Reference proteome</keyword>
<dbReference type="EMBL" id="MPUH01000092">
    <property type="protein sequence ID" value="OMJ90942.1"/>
    <property type="molecule type" value="Genomic_DNA"/>
</dbReference>
<dbReference type="AlphaFoldDB" id="A0A1R2CPM6"/>
<evidence type="ECO:0000313" key="1">
    <source>
        <dbReference type="EMBL" id="OMJ90942.1"/>
    </source>
</evidence>
<comment type="caution">
    <text evidence="1">The sequence shown here is derived from an EMBL/GenBank/DDBJ whole genome shotgun (WGS) entry which is preliminary data.</text>
</comment>
<name>A0A1R2CPM6_9CILI</name>
<accession>A0A1R2CPM6</accession>
<dbReference type="SMART" id="SM00015">
    <property type="entry name" value="IQ"/>
    <property type="match status" value="1"/>
</dbReference>
<evidence type="ECO:0000313" key="2">
    <source>
        <dbReference type="Proteomes" id="UP000187209"/>
    </source>
</evidence>
<dbReference type="CDD" id="cd23767">
    <property type="entry name" value="IQCD"/>
    <property type="match status" value="1"/>
</dbReference>
<dbReference type="Proteomes" id="UP000187209">
    <property type="component" value="Unassembled WGS sequence"/>
</dbReference>
<organism evidence="1 2">
    <name type="scientific">Stentor coeruleus</name>
    <dbReference type="NCBI Taxonomy" id="5963"/>
    <lineage>
        <taxon>Eukaryota</taxon>
        <taxon>Sar</taxon>
        <taxon>Alveolata</taxon>
        <taxon>Ciliophora</taxon>
        <taxon>Postciliodesmatophora</taxon>
        <taxon>Heterotrichea</taxon>
        <taxon>Heterotrichida</taxon>
        <taxon>Stentoridae</taxon>
        <taxon>Stentor</taxon>
    </lineage>
</organism>
<protein>
    <submittedName>
        <fullName evidence="1">Uncharacterized protein</fullName>
    </submittedName>
</protein>
<dbReference type="PROSITE" id="PS50096">
    <property type="entry name" value="IQ"/>
    <property type="match status" value="1"/>
</dbReference>
<dbReference type="Pfam" id="PF00612">
    <property type="entry name" value="IQ"/>
    <property type="match status" value="1"/>
</dbReference>
<gene>
    <name evidence="1" type="ORF">SteCoe_6610</name>
</gene>
<reference evidence="1 2" key="1">
    <citation type="submission" date="2016-11" db="EMBL/GenBank/DDBJ databases">
        <title>The macronuclear genome of Stentor coeruleus: a giant cell with tiny introns.</title>
        <authorList>
            <person name="Slabodnick M."/>
            <person name="Ruby J.G."/>
            <person name="Reiff S.B."/>
            <person name="Swart E.C."/>
            <person name="Gosai S."/>
            <person name="Prabakaran S."/>
            <person name="Witkowska E."/>
            <person name="Larue G.E."/>
            <person name="Fisher S."/>
            <person name="Freeman R.M."/>
            <person name="Gunawardena J."/>
            <person name="Chu W."/>
            <person name="Stover N.A."/>
            <person name="Gregory B.D."/>
            <person name="Nowacki M."/>
            <person name="Derisi J."/>
            <person name="Roy S.W."/>
            <person name="Marshall W.F."/>
            <person name="Sood P."/>
        </authorList>
    </citation>
    <scope>NUCLEOTIDE SEQUENCE [LARGE SCALE GENOMIC DNA]</scope>
    <source>
        <strain evidence="1">WM001</strain>
    </source>
</reference>
<proteinExistence type="predicted"/>
<dbReference type="InterPro" id="IPR000048">
    <property type="entry name" value="IQ_motif_EF-hand-BS"/>
</dbReference>
<sequence length="474" mass="55729">MIDYDYRAQSAIRQKNSHLNDSLRFQNMKVRIAEKNLTKVQMKKRRYLQIKSNVNNYLTTIQNLSSEISCQAENCVLRQLSALKIQKFYRGYLVRKAYEEEIFNLLKTKVKRQTESTVENAFDNFFSLGRKVEWAKNVLTRFFKRLAFVLKIRRIEKTYYVLKVEKRIKAEDLIKKSLSCFIFHDLISTIKYKQSYECRLSQIRKNLALITIKNYFKSTKLTFRQLKRRIKIYKRKHNSLFLNIDYSNDKTSTRAQSAYYSENYSISSHTNSKYFDDLNYIQECGSLASGTLLNYDIEKSDNIINLVACIGNKLYLPVLSQKDSHFGSLRIPSTQWTSASISRARESIPIRSVPPTANRNLPRLYSTQNKKRPKFIVWDPKDPPKFTHPTASSLSEPCNFDYEPTATQKIICIRENTTLFTPTVATLNKMKKLKYTRKINCQRPSKNQFVDNKIGKNQKDQLYINTLHINPTKR</sequence>